<dbReference type="AlphaFoldDB" id="A0A0K1PLA9"/>
<dbReference type="KEGG" id="llu:AKJ09_00966"/>
<evidence type="ECO:0000313" key="1">
    <source>
        <dbReference type="EMBL" id="AKU94302.1"/>
    </source>
</evidence>
<dbReference type="EMBL" id="CP012333">
    <property type="protein sequence ID" value="AKU94302.1"/>
    <property type="molecule type" value="Genomic_DNA"/>
</dbReference>
<sequence length="80" mass="9272">MLLRRRRRRHSLERLTLAVRTVVRELTCRRIDRRRRGRSAVRTQDRLHDGLGRILHGRASDGAAHGCRKVTYAASVATFP</sequence>
<gene>
    <name evidence="1" type="ORF">AKJ09_00966</name>
</gene>
<reference evidence="1 2" key="1">
    <citation type="submission" date="2015-08" db="EMBL/GenBank/DDBJ databases">
        <authorList>
            <person name="Babu N.S."/>
            <person name="Beckwith C.J."/>
            <person name="Beseler K.G."/>
            <person name="Brison A."/>
            <person name="Carone J.V."/>
            <person name="Caskin T.P."/>
            <person name="Diamond M."/>
            <person name="Durham M.E."/>
            <person name="Foxe J.M."/>
            <person name="Go M."/>
            <person name="Henderson B.A."/>
            <person name="Jones I.B."/>
            <person name="McGettigan J.A."/>
            <person name="Micheletti S.J."/>
            <person name="Nasrallah M.E."/>
            <person name="Ortiz D."/>
            <person name="Piller C.R."/>
            <person name="Privatt S.R."/>
            <person name="Schneider S.L."/>
            <person name="Sharp S."/>
            <person name="Smith T.C."/>
            <person name="Stanton J.D."/>
            <person name="Ullery H.E."/>
            <person name="Wilson R.J."/>
            <person name="Serrano M.G."/>
            <person name="Buck G."/>
            <person name="Lee V."/>
            <person name="Wang Y."/>
            <person name="Carvalho R."/>
            <person name="Voegtly L."/>
            <person name="Shi R."/>
            <person name="Duckworth R."/>
            <person name="Johnson A."/>
            <person name="Loviza R."/>
            <person name="Walstead R."/>
            <person name="Shah Z."/>
            <person name="Kiflezghi M."/>
            <person name="Wade K."/>
            <person name="Ball S.L."/>
            <person name="Bradley K.W."/>
            <person name="Asai D.J."/>
            <person name="Bowman C.A."/>
            <person name="Russell D.A."/>
            <person name="Pope W.H."/>
            <person name="Jacobs-Sera D."/>
            <person name="Hendrix R.W."/>
            <person name="Hatfull G.F."/>
        </authorList>
    </citation>
    <scope>NUCLEOTIDE SEQUENCE [LARGE SCALE GENOMIC DNA]</scope>
    <source>
        <strain evidence="1 2">DSM 27648</strain>
    </source>
</reference>
<name>A0A0K1PLA9_9BACT</name>
<dbReference type="Proteomes" id="UP000064967">
    <property type="component" value="Chromosome"/>
</dbReference>
<proteinExistence type="predicted"/>
<protein>
    <submittedName>
        <fullName evidence="1">Uncharacterized protein</fullName>
    </submittedName>
</protein>
<keyword evidence="2" id="KW-1185">Reference proteome</keyword>
<accession>A0A0K1PLA9</accession>
<evidence type="ECO:0000313" key="2">
    <source>
        <dbReference type="Proteomes" id="UP000064967"/>
    </source>
</evidence>
<dbReference type="STRING" id="1391654.AKJ09_00966"/>
<organism evidence="1 2">
    <name type="scientific">Labilithrix luteola</name>
    <dbReference type="NCBI Taxonomy" id="1391654"/>
    <lineage>
        <taxon>Bacteria</taxon>
        <taxon>Pseudomonadati</taxon>
        <taxon>Myxococcota</taxon>
        <taxon>Polyangia</taxon>
        <taxon>Polyangiales</taxon>
        <taxon>Labilitrichaceae</taxon>
        <taxon>Labilithrix</taxon>
    </lineage>
</organism>